<accession>A0AC34FNV3</accession>
<proteinExistence type="predicted"/>
<dbReference type="Proteomes" id="UP000887579">
    <property type="component" value="Unplaced"/>
</dbReference>
<evidence type="ECO:0000313" key="1">
    <source>
        <dbReference type="Proteomes" id="UP000887579"/>
    </source>
</evidence>
<name>A0AC34FNV3_9BILA</name>
<reference evidence="2" key="1">
    <citation type="submission" date="2022-11" db="UniProtKB">
        <authorList>
            <consortium name="WormBaseParasite"/>
        </authorList>
    </citation>
    <scope>IDENTIFICATION</scope>
</reference>
<evidence type="ECO:0000313" key="2">
    <source>
        <dbReference type="WBParaSite" id="ES5_v2.g18491.t1"/>
    </source>
</evidence>
<dbReference type="WBParaSite" id="ES5_v2.g18491.t1">
    <property type="protein sequence ID" value="ES5_v2.g18491.t1"/>
    <property type="gene ID" value="ES5_v2.g18491"/>
</dbReference>
<protein>
    <submittedName>
        <fullName evidence="2">Uncharacterized protein</fullName>
    </submittedName>
</protein>
<organism evidence="1 2">
    <name type="scientific">Panagrolaimus sp. ES5</name>
    <dbReference type="NCBI Taxonomy" id="591445"/>
    <lineage>
        <taxon>Eukaryota</taxon>
        <taxon>Metazoa</taxon>
        <taxon>Ecdysozoa</taxon>
        <taxon>Nematoda</taxon>
        <taxon>Chromadorea</taxon>
        <taxon>Rhabditida</taxon>
        <taxon>Tylenchina</taxon>
        <taxon>Panagrolaimomorpha</taxon>
        <taxon>Panagrolaimoidea</taxon>
        <taxon>Panagrolaimidae</taxon>
        <taxon>Panagrolaimus</taxon>
    </lineage>
</organism>
<sequence length="111" mass="12988">MSPGWVRDGWLTGTKWGPQDFMFHGWKQSKLGGEWQWPFSNQFDMEKCHFGDPSFSNFKYLPQYVSTNDKINSMLKNQVKSVEADYKKILKNLKLICENGYEPINGICRLT</sequence>